<feature type="transmembrane region" description="Helical" evidence="1">
    <location>
        <begin position="448"/>
        <end position="466"/>
    </location>
</feature>
<feature type="transmembrane region" description="Helical" evidence="1">
    <location>
        <begin position="307"/>
        <end position="327"/>
    </location>
</feature>
<name>A0ABW7HB31_9BURK</name>
<keyword evidence="1" id="KW-1133">Transmembrane helix</keyword>
<keyword evidence="1" id="KW-0472">Membrane</keyword>
<gene>
    <name evidence="2" type="ORF">ACG04R_08375</name>
</gene>
<dbReference type="Proteomes" id="UP001606134">
    <property type="component" value="Unassembled WGS sequence"/>
</dbReference>
<feature type="transmembrane region" description="Helical" evidence="1">
    <location>
        <begin position="80"/>
        <end position="99"/>
    </location>
</feature>
<accession>A0ABW7HB31</accession>
<feature type="transmembrane region" description="Helical" evidence="1">
    <location>
        <begin position="358"/>
        <end position="375"/>
    </location>
</feature>
<feature type="transmembrane region" description="Helical" evidence="1">
    <location>
        <begin position="111"/>
        <end position="132"/>
    </location>
</feature>
<evidence type="ECO:0000313" key="3">
    <source>
        <dbReference type="Proteomes" id="UP001606134"/>
    </source>
</evidence>
<proteinExistence type="predicted"/>
<feature type="transmembrane region" description="Helical" evidence="1">
    <location>
        <begin position="382"/>
        <end position="401"/>
    </location>
</feature>
<evidence type="ECO:0000313" key="2">
    <source>
        <dbReference type="EMBL" id="MFG6486682.1"/>
    </source>
</evidence>
<comment type="caution">
    <text evidence="2">The sequence shown here is derived from an EMBL/GenBank/DDBJ whole genome shotgun (WGS) entry which is preliminary data.</text>
</comment>
<feature type="transmembrane region" description="Helical" evidence="1">
    <location>
        <begin position="421"/>
        <end position="441"/>
    </location>
</feature>
<sequence>MPIDRPKHRFAMLLAVLAWLFMAHPYEGLRHDGVLYFGQALLHSTVPVLSQDVFFSGGSQDQYSIYAHLMVPLYEHLGRLSTHVGVLMCSWLLMAGAVLRLLRRFEPSGPLPYWGLFAYTVMSPIYGGGWVFSYGEAFVTARTFAEPALLWSLAALMDDRRRVAVGLQVLAAFFHPLMTLPVIVLSWCFLAESDRRWLWLLLSIPAALLVALAGIPPLDGLLKTYDPYWWSVFDINNHHLILGNWNLHDHLTVLLDVAVLLAVTRLRPTDIWTRLIYAAVITTVAMLALTAIGVDLLHAVLLTQLQLWRAHWVSHLMAMALAPWLVARLWSMDGLWKASACALGLALLNSHIGLEHGVATLLLWGLCSLLAWRTSHVTRVTVMLACSGILIGLLGLTAYQLDAVVEQQSWELPGEWFASAVKIMAFPTIAFSAFAALLHLARWRRAGAGLAAVVSGLLLCLSLAHWDQRTDLARAIESPAERPHPFSDLVPDRATVYWPNQLIPVWGLLERASHYSEQQGAGVLFNRQTALIYAPRRETYRPIRDDRERCRTGAQFTRNRKALAHCDMPTNERLVTLCSQPDPPDFLVLVDRLKPEPLATWTLPQRRDVPQTFALYACSQLTRPES</sequence>
<feature type="transmembrane region" description="Helical" evidence="1">
    <location>
        <begin position="275"/>
        <end position="301"/>
    </location>
</feature>
<dbReference type="RefSeq" id="WP_394408022.1">
    <property type="nucleotide sequence ID" value="NZ_JBIGIC010000003.1"/>
</dbReference>
<keyword evidence="3" id="KW-1185">Reference proteome</keyword>
<dbReference type="EMBL" id="JBIGIC010000003">
    <property type="protein sequence ID" value="MFG6486682.1"/>
    <property type="molecule type" value="Genomic_DNA"/>
</dbReference>
<feature type="transmembrane region" description="Helical" evidence="1">
    <location>
        <begin position="165"/>
        <end position="190"/>
    </location>
</feature>
<protein>
    <submittedName>
        <fullName evidence="2">Uncharacterized protein</fullName>
    </submittedName>
</protein>
<evidence type="ECO:0000256" key="1">
    <source>
        <dbReference type="SAM" id="Phobius"/>
    </source>
</evidence>
<reference evidence="2 3" key="1">
    <citation type="submission" date="2024-08" db="EMBL/GenBank/DDBJ databases">
        <authorList>
            <person name="Lu H."/>
        </authorList>
    </citation>
    <scope>NUCLEOTIDE SEQUENCE [LARGE SCALE GENOMIC DNA]</scope>
    <source>
        <strain evidence="2 3">BYS78W</strain>
    </source>
</reference>
<organism evidence="2 3">
    <name type="scientific">Pelomonas candidula</name>
    <dbReference type="NCBI Taxonomy" id="3299025"/>
    <lineage>
        <taxon>Bacteria</taxon>
        <taxon>Pseudomonadati</taxon>
        <taxon>Pseudomonadota</taxon>
        <taxon>Betaproteobacteria</taxon>
        <taxon>Burkholderiales</taxon>
        <taxon>Sphaerotilaceae</taxon>
        <taxon>Roseateles</taxon>
    </lineage>
</organism>
<feature type="transmembrane region" description="Helical" evidence="1">
    <location>
        <begin position="197"/>
        <end position="218"/>
    </location>
</feature>
<keyword evidence="1" id="KW-0812">Transmembrane</keyword>